<protein>
    <submittedName>
        <fullName evidence="2">Uncharacterized protein</fullName>
    </submittedName>
</protein>
<dbReference type="Gene3D" id="6.10.140.1020">
    <property type="match status" value="1"/>
</dbReference>
<organism evidence="2 3">
    <name type="scientific">Syncephalastrum racemosum</name>
    <name type="common">Filamentous fungus</name>
    <dbReference type="NCBI Taxonomy" id="13706"/>
    <lineage>
        <taxon>Eukaryota</taxon>
        <taxon>Fungi</taxon>
        <taxon>Fungi incertae sedis</taxon>
        <taxon>Mucoromycota</taxon>
        <taxon>Mucoromycotina</taxon>
        <taxon>Mucoromycetes</taxon>
        <taxon>Mucorales</taxon>
        <taxon>Syncephalastraceae</taxon>
        <taxon>Syncephalastrum</taxon>
    </lineage>
</organism>
<proteinExistence type="predicted"/>
<feature type="compositionally biased region" description="Basic residues" evidence="1">
    <location>
        <begin position="1"/>
        <end position="12"/>
    </location>
</feature>
<dbReference type="AlphaFoldDB" id="A0A1X2HPM2"/>
<dbReference type="Proteomes" id="UP000242180">
    <property type="component" value="Unassembled WGS sequence"/>
</dbReference>
<dbReference type="EMBL" id="MCGN01000002">
    <property type="protein sequence ID" value="ORZ01301.1"/>
    <property type="molecule type" value="Genomic_DNA"/>
</dbReference>
<feature type="region of interest" description="Disordered" evidence="1">
    <location>
        <begin position="81"/>
        <end position="102"/>
    </location>
</feature>
<sequence length="131" mass="15732">MEHLKSKRRVSMKRSSDRRRLEQRAYRELIDTDSKVRNLKRFRSFYEKDEENQLKRLTACWSTVAQQAADALLPSFEQEEQKFLGQSDDSTQHQLTNDFQRQEGDPMVRMLHHFCIDPEVLRYDSTKGEFM</sequence>
<evidence type="ECO:0000256" key="1">
    <source>
        <dbReference type="SAM" id="MobiDB-lite"/>
    </source>
</evidence>
<gene>
    <name evidence="2" type="ORF">BCR43DRAFT_522168</name>
</gene>
<dbReference type="InParanoid" id="A0A1X2HPM2"/>
<keyword evidence="3" id="KW-1185">Reference proteome</keyword>
<comment type="caution">
    <text evidence="2">The sequence shown here is derived from an EMBL/GenBank/DDBJ whole genome shotgun (WGS) entry which is preliminary data.</text>
</comment>
<evidence type="ECO:0000313" key="2">
    <source>
        <dbReference type="EMBL" id="ORZ01301.1"/>
    </source>
</evidence>
<evidence type="ECO:0000313" key="3">
    <source>
        <dbReference type="Proteomes" id="UP000242180"/>
    </source>
</evidence>
<reference evidence="2 3" key="1">
    <citation type="submission" date="2016-07" db="EMBL/GenBank/DDBJ databases">
        <title>Pervasive Adenine N6-methylation of Active Genes in Fungi.</title>
        <authorList>
            <consortium name="DOE Joint Genome Institute"/>
            <person name="Mondo S.J."/>
            <person name="Dannebaum R.O."/>
            <person name="Kuo R.C."/>
            <person name="Labutti K."/>
            <person name="Haridas S."/>
            <person name="Kuo A."/>
            <person name="Salamov A."/>
            <person name="Ahrendt S.R."/>
            <person name="Lipzen A."/>
            <person name="Sullivan W."/>
            <person name="Andreopoulos W.B."/>
            <person name="Clum A."/>
            <person name="Lindquist E."/>
            <person name="Daum C."/>
            <person name="Ramamoorthy G.K."/>
            <person name="Gryganskyi A."/>
            <person name="Culley D."/>
            <person name="Magnuson J.K."/>
            <person name="James T.Y."/>
            <person name="O'Malley M.A."/>
            <person name="Stajich J.E."/>
            <person name="Spatafora J.W."/>
            <person name="Visel A."/>
            <person name="Grigoriev I.V."/>
        </authorList>
    </citation>
    <scope>NUCLEOTIDE SEQUENCE [LARGE SCALE GENOMIC DNA]</scope>
    <source>
        <strain evidence="2 3">NRRL 2496</strain>
    </source>
</reference>
<feature type="region of interest" description="Disordered" evidence="1">
    <location>
        <begin position="1"/>
        <end position="22"/>
    </location>
</feature>
<accession>A0A1X2HPM2</accession>
<name>A0A1X2HPM2_SYNRA</name>
<feature type="compositionally biased region" description="Polar residues" evidence="1">
    <location>
        <begin position="87"/>
        <end position="99"/>
    </location>
</feature>